<evidence type="ECO:0000256" key="5">
    <source>
        <dbReference type="ARBA" id="ARBA00023235"/>
    </source>
</evidence>
<dbReference type="InterPro" id="IPR046357">
    <property type="entry name" value="PPIase_dom_sf"/>
</dbReference>
<evidence type="ECO:0000313" key="10">
    <source>
        <dbReference type="EMBL" id="RDY24564.1"/>
    </source>
</evidence>
<comment type="catalytic activity">
    <reaction evidence="1">
        <text>[protein]-peptidylproline (omega=180) = [protein]-peptidylproline (omega=0)</text>
        <dbReference type="Rhea" id="RHEA:16237"/>
        <dbReference type="Rhea" id="RHEA-COMP:10747"/>
        <dbReference type="Rhea" id="RHEA-COMP:10748"/>
        <dbReference type="ChEBI" id="CHEBI:83833"/>
        <dbReference type="ChEBI" id="CHEBI:83834"/>
        <dbReference type="EC" id="5.2.1.8"/>
    </reaction>
</comment>
<dbReference type="Gene3D" id="3.10.50.40">
    <property type="match status" value="1"/>
</dbReference>
<dbReference type="InterPro" id="IPR050245">
    <property type="entry name" value="PrsA_foldase"/>
</dbReference>
<organism evidence="10 11">
    <name type="scientific">Romboutsia maritimum</name>
    <dbReference type="NCBI Taxonomy" id="2020948"/>
    <lineage>
        <taxon>Bacteria</taxon>
        <taxon>Bacillati</taxon>
        <taxon>Bacillota</taxon>
        <taxon>Clostridia</taxon>
        <taxon>Peptostreptococcales</taxon>
        <taxon>Peptostreptococcaceae</taxon>
        <taxon>Romboutsia</taxon>
    </lineage>
</organism>
<dbReference type="AlphaFoldDB" id="A0A371IVQ1"/>
<evidence type="ECO:0000256" key="8">
    <source>
        <dbReference type="SAM" id="Phobius"/>
    </source>
</evidence>
<dbReference type="GO" id="GO:0003755">
    <property type="term" value="F:peptidyl-prolyl cis-trans isomerase activity"/>
    <property type="evidence" value="ECO:0007669"/>
    <property type="project" value="UniProtKB-KW"/>
</dbReference>
<dbReference type="InterPro" id="IPR027304">
    <property type="entry name" value="Trigger_fact/SurA_dom_sf"/>
</dbReference>
<protein>
    <recommendedName>
        <fullName evidence="2">peptidylprolyl isomerase</fullName>
        <ecNumber evidence="2">5.2.1.8</ecNumber>
    </recommendedName>
</protein>
<keyword evidence="4 6" id="KW-0697">Rotamase</keyword>
<reference evidence="10 11" key="1">
    <citation type="journal article" date="2017" name="Genome Announc.">
        <title>Draft Genome Sequence of Romboutsia maritimum sp. nov. Strain CCRI-22766(T), Isolated from Coastal Estuarine Mud.</title>
        <authorList>
            <person name="Maheux A.F."/>
            <person name="Boudreau D.K."/>
            <person name="Berube E."/>
            <person name="Boissinot M."/>
            <person name="Raymond F."/>
            <person name="Brodeur S."/>
            <person name="Corbeil J."/>
            <person name="Brightwell G."/>
            <person name="Broda D."/>
            <person name="Omar R.F."/>
            <person name="Bergeron M.G."/>
        </authorList>
    </citation>
    <scope>NUCLEOTIDE SEQUENCE [LARGE SCALE GENOMIC DNA]</scope>
    <source>
        <strain evidence="10 11">CCRI-22766</strain>
    </source>
</reference>
<feature type="transmembrane region" description="Helical" evidence="8">
    <location>
        <begin position="54"/>
        <end position="73"/>
    </location>
</feature>
<dbReference type="Pfam" id="PF13624">
    <property type="entry name" value="SurA_N_3"/>
    <property type="match status" value="1"/>
</dbReference>
<dbReference type="SUPFAM" id="SSF109998">
    <property type="entry name" value="Triger factor/SurA peptide-binding domain-like"/>
    <property type="match status" value="1"/>
</dbReference>
<dbReference type="InterPro" id="IPR000297">
    <property type="entry name" value="PPIase_PpiC"/>
</dbReference>
<dbReference type="EMBL" id="NOJZ02000002">
    <property type="protein sequence ID" value="RDY24564.1"/>
    <property type="molecule type" value="Genomic_DNA"/>
</dbReference>
<dbReference type="OrthoDB" id="14196at2"/>
<accession>A0A371IVQ1</accession>
<evidence type="ECO:0000256" key="4">
    <source>
        <dbReference type="ARBA" id="ARBA00023110"/>
    </source>
</evidence>
<keyword evidence="8" id="KW-1133">Transmembrane helix</keyword>
<dbReference type="Pfam" id="PF13616">
    <property type="entry name" value="Rotamase_3"/>
    <property type="match status" value="1"/>
</dbReference>
<dbReference type="RefSeq" id="WP_095405950.1">
    <property type="nucleotide sequence ID" value="NZ_NOJZ02000002.1"/>
</dbReference>
<proteinExistence type="predicted"/>
<evidence type="ECO:0000256" key="2">
    <source>
        <dbReference type="ARBA" id="ARBA00013194"/>
    </source>
</evidence>
<evidence type="ECO:0000313" key="11">
    <source>
        <dbReference type="Proteomes" id="UP000243494"/>
    </source>
</evidence>
<evidence type="ECO:0000259" key="9">
    <source>
        <dbReference type="PROSITE" id="PS50198"/>
    </source>
</evidence>
<dbReference type="PANTHER" id="PTHR47245:SF1">
    <property type="entry name" value="FOLDASE PROTEIN PRSA"/>
    <property type="match status" value="1"/>
</dbReference>
<dbReference type="EC" id="5.2.1.8" evidence="2"/>
<dbReference type="SUPFAM" id="SSF54534">
    <property type="entry name" value="FKBP-like"/>
    <property type="match status" value="1"/>
</dbReference>
<keyword evidence="8" id="KW-0812">Transmembrane</keyword>
<sequence>MSEDKNQNNDNQEQFKDNVVKQENLESSEIKDEELEELREKSKRNKFKIKNKKAVFITTLVGVLCVGIGFVSGKEVGRKLPATSKHYNSSKVIATVGEEKITGEQLKKKMEPLFYLNGKKAMTDEEVSAYESKMIDYMTTTQALYLEAQKEKVTVTDDELNSDYQTTMSSITKEFKMTEDEYLKKFNFTKESIKEELKKELIASKYIGTASEVSDKEAKNYYDKNKDEFLQVRASHILIKNIDDQGKAVSDNQKKKNKEQAEKILKRAQSGEDFATLAKEYSQDTSASNGGDLNFFGKGQMVESFENAVFKLENGKIADKVIESNYGYHIIKKTDEKYNGFDEVKEDLKYKLSYDKQSKTVTNLLKKYNVKVK</sequence>
<keyword evidence="8" id="KW-0472">Membrane</keyword>
<dbReference type="PANTHER" id="PTHR47245">
    <property type="entry name" value="PEPTIDYLPROLYL ISOMERASE"/>
    <property type="match status" value="1"/>
</dbReference>
<keyword evidence="3" id="KW-0732">Signal</keyword>
<evidence type="ECO:0000256" key="6">
    <source>
        <dbReference type="PROSITE-ProRule" id="PRU00278"/>
    </source>
</evidence>
<dbReference type="Gene3D" id="1.10.4030.10">
    <property type="entry name" value="Porin chaperone SurA, peptide-binding domain"/>
    <property type="match status" value="1"/>
</dbReference>
<dbReference type="PROSITE" id="PS50198">
    <property type="entry name" value="PPIC_PPIASE_2"/>
    <property type="match status" value="1"/>
</dbReference>
<evidence type="ECO:0000256" key="1">
    <source>
        <dbReference type="ARBA" id="ARBA00000971"/>
    </source>
</evidence>
<feature type="region of interest" description="Disordered" evidence="7">
    <location>
        <begin position="1"/>
        <end position="27"/>
    </location>
</feature>
<keyword evidence="5 6" id="KW-0413">Isomerase</keyword>
<dbReference type="Proteomes" id="UP000243494">
    <property type="component" value="Unassembled WGS sequence"/>
</dbReference>
<comment type="caution">
    <text evidence="10">The sequence shown here is derived from an EMBL/GenBank/DDBJ whole genome shotgun (WGS) entry which is preliminary data.</text>
</comment>
<gene>
    <name evidence="10" type="ORF">CHF27_002675</name>
</gene>
<evidence type="ECO:0000256" key="7">
    <source>
        <dbReference type="SAM" id="MobiDB-lite"/>
    </source>
</evidence>
<feature type="domain" description="PpiC" evidence="9">
    <location>
        <begin position="229"/>
        <end position="335"/>
    </location>
</feature>
<keyword evidence="11" id="KW-1185">Reference proteome</keyword>
<evidence type="ECO:0000256" key="3">
    <source>
        <dbReference type="ARBA" id="ARBA00022729"/>
    </source>
</evidence>
<name>A0A371IVQ1_9FIRM</name>